<dbReference type="Gene3D" id="3.30.1200.10">
    <property type="entry name" value="YggU-like"/>
    <property type="match status" value="1"/>
</dbReference>
<dbReference type="InterPro" id="IPR036591">
    <property type="entry name" value="YggU-like_sf"/>
</dbReference>
<dbReference type="Pfam" id="PF02594">
    <property type="entry name" value="DUF167"/>
    <property type="match status" value="1"/>
</dbReference>
<name>A0ABU2WIU5_9GAMM</name>
<reference evidence="3 4" key="1">
    <citation type="submission" date="2023-09" db="EMBL/GenBank/DDBJ databases">
        <authorList>
            <person name="Rey-Velasco X."/>
        </authorList>
    </citation>
    <scope>NUCLEOTIDE SEQUENCE [LARGE SCALE GENOMIC DNA]</scope>
    <source>
        <strain evidence="3 4">W345</strain>
    </source>
</reference>
<proteinExistence type="inferred from homology"/>
<accession>A0ABU2WIU5</accession>
<comment type="similarity">
    <text evidence="1 2">Belongs to the UPF0235 family.</text>
</comment>
<dbReference type="NCBIfam" id="TIGR00251">
    <property type="entry name" value="DUF167 family protein"/>
    <property type="match status" value="1"/>
</dbReference>
<keyword evidence="4" id="KW-1185">Reference proteome</keyword>
<dbReference type="EMBL" id="JAVRIC010000013">
    <property type="protein sequence ID" value="MDT0497771.1"/>
    <property type="molecule type" value="Genomic_DNA"/>
</dbReference>
<evidence type="ECO:0000313" key="4">
    <source>
        <dbReference type="Proteomes" id="UP001254608"/>
    </source>
</evidence>
<evidence type="ECO:0000256" key="2">
    <source>
        <dbReference type="HAMAP-Rule" id="MF_00634"/>
    </source>
</evidence>
<dbReference type="SMART" id="SM01152">
    <property type="entry name" value="DUF167"/>
    <property type="match status" value="1"/>
</dbReference>
<sequence>MTISASLSLKVSPKASRNAILGWHGDALKLSVTAAPERGKANEAVIALLAKQLGIAKSALNITAGHSRSRKTVEISGLTSEELHRGLGC</sequence>
<dbReference type="HAMAP" id="MF_00634">
    <property type="entry name" value="UPF0235"/>
    <property type="match status" value="1"/>
</dbReference>
<comment type="caution">
    <text evidence="3">The sequence shown here is derived from an EMBL/GenBank/DDBJ whole genome shotgun (WGS) entry which is preliminary data.</text>
</comment>
<dbReference type="RefSeq" id="WP_311365162.1">
    <property type="nucleotide sequence ID" value="NZ_JAVRIC010000013.1"/>
</dbReference>
<evidence type="ECO:0000313" key="3">
    <source>
        <dbReference type="EMBL" id="MDT0497771.1"/>
    </source>
</evidence>
<gene>
    <name evidence="3" type="ORF">RM530_10395</name>
</gene>
<protein>
    <recommendedName>
        <fullName evidence="2">UPF0235 protein RM530_10395</fullName>
    </recommendedName>
</protein>
<evidence type="ECO:0000256" key="1">
    <source>
        <dbReference type="ARBA" id="ARBA00010364"/>
    </source>
</evidence>
<dbReference type="Proteomes" id="UP001254608">
    <property type="component" value="Unassembled WGS sequence"/>
</dbReference>
<organism evidence="3 4">
    <name type="scientific">Banduia mediterranea</name>
    <dbReference type="NCBI Taxonomy" id="3075609"/>
    <lineage>
        <taxon>Bacteria</taxon>
        <taxon>Pseudomonadati</taxon>
        <taxon>Pseudomonadota</taxon>
        <taxon>Gammaproteobacteria</taxon>
        <taxon>Nevskiales</taxon>
        <taxon>Algiphilaceae</taxon>
        <taxon>Banduia</taxon>
    </lineage>
</organism>
<dbReference type="SUPFAM" id="SSF69786">
    <property type="entry name" value="YggU-like"/>
    <property type="match status" value="1"/>
</dbReference>
<dbReference type="PANTHER" id="PTHR13420:SF7">
    <property type="entry name" value="UPF0235 PROTEIN C15ORF40"/>
    <property type="match status" value="1"/>
</dbReference>
<dbReference type="InterPro" id="IPR003746">
    <property type="entry name" value="DUF167"/>
</dbReference>
<dbReference type="PANTHER" id="PTHR13420">
    <property type="entry name" value="UPF0235 PROTEIN C15ORF40"/>
    <property type="match status" value="1"/>
</dbReference>